<name>A0A2H0LNB0_9BACT</name>
<dbReference type="InterPro" id="IPR001940">
    <property type="entry name" value="Peptidase_S1C"/>
</dbReference>
<evidence type="ECO:0000256" key="2">
    <source>
        <dbReference type="ARBA" id="ARBA00022801"/>
    </source>
</evidence>
<dbReference type="GO" id="GO:0006508">
    <property type="term" value="P:proteolysis"/>
    <property type="evidence" value="ECO:0007669"/>
    <property type="project" value="UniProtKB-KW"/>
</dbReference>
<dbReference type="EMBL" id="PCVY01000076">
    <property type="protein sequence ID" value="PIQ84985.1"/>
    <property type="molecule type" value="Genomic_DNA"/>
</dbReference>
<proteinExistence type="predicted"/>
<evidence type="ECO:0000313" key="4">
    <source>
        <dbReference type="EMBL" id="PIQ84985.1"/>
    </source>
</evidence>
<dbReference type="Gene3D" id="2.40.10.120">
    <property type="match status" value="1"/>
</dbReference>
<accession>A0A2H0LNB0</accession>
<keyword evidence="3" id="KW-0732">Signal</keyword>
<keyword evidence="1" id="KW-0645">Protease</keyword>
<dbReference type="Pfam" id="PF13365">
    <property type="entry name" value="Trypsin_2"/>
    <property type="match status" value="1"/>
</dbReference>
<keyword evidence="2" id="KW-0378">Hydrolase</keyword>
<dbReference type="SUPFAM" id="SSF50494">
    <property type="entry name" value="Trypsin-like serine proteases"/>
    <property type="match status" value="1"/>
</dbReference>
<organism evidence="4 5">
    <name type="scientific">Candidatus Abzuiibacterium crystallinum</name>
    <dbReference type="NCBI Taxonomy" id="1974748"/>
    <lineage>
        <taxon>Bacteria</taxon>
        <taxon>Pseudomonadati</taxon>
        <taxon>Candidatus Omnitrophota</taxon>
        <taxon>Candidatus Abzuiibacterium</taxon>
    </lineage>
</organism>
<dbReference type="AlphaFoldDB" id="A0A2H0LNB0"/>
<dbReference type="PANTHER" id="PTHR43343:SF3">
    <property type="entry name" value="PROTEASE DO-LIKE 8, CHLOROPLASTIC"/>
    <property type="match status" value="1"/>
</dbReference>
<dbReference type="InterPro" id="IPR051201">
    <property type="entry name" value="Chloro_Bact_Ser_Proteases"/>
</dbReference>
<feature type="signal peptide" evidence="3">
    <location>
        <begin position="1"/>
        <end position="16"/>
    </location>
</feature>
<comment type="caution">
    <text evidence="4">The sequence shown here is derived from an EMBL/GenBank/DDBJ whole genome shotgun (WGS) entry which is preliminary data.</text>
</comment>
<evidence type="ECO:0008006" key="6">
    <source>
        <dbReference type="Google" id="ProtNLM"/>
    </source>
</evidence>
<evidence type="ECO:0000256" key="1">
    <source>
        <dbReference type="ARBA" id="ARBA00022670"/>
    </source>
</evidence>
<protein>
    <recommendedName>
        <fullName evidence="6">Serine protease</fullName>
    </recommendedName>
</protein>
<gene>
    <name evidence="4" type="ORF">COV74_10310</name>
</gene>
<reference evidence="4 5" key="1">
    <citation type="submission" date="2017-09" db="EMBL/GenBank/DDBJ databases">
        <title>Depth-based differentiation of microbial function through sediment-hosted aquifers and enrichment of novel symbionts in the deep terrestrial subsurface.</title>
        <authorList>
            <person name="Probst A.J."/>
            <person name="Ladd B."/>
            <person name="Jarett J.K."/>
            <person name="Geller-Mcgrath D.E."/>
            <person name="Sieber C.M."/>
            <person name="Emerson J.B."/>
            <person name="Anantharaman K."/>
            <person name="Thomas B.C."/>
            <person name="Malmstrom R."/>
            <person name="Stieglmeier M."/>
            <person name="Klingl A."/>
            <person name="Woyke T."/>
            <person name="Ryan C.M."/>
            <person name="Banfield J.F."/>
        </authorList>
    </citation>
    <scope>NUCLEOTIDE SEQUENCE [LARGE SCALE GENOMIC DNA]</scope>
    <source>
        <strain evidence="4">CG11_big_fil_rev_8_21_14_0_20_45_26</strain>
    </source>
</reference>
<sequence length="255" mass="27178">MASLFCLFIWSLIVNAIPLSSAFGAGLSSVQNATLSVVHIKSEAGGIVNTGNQGFIDPQTGRAVILSNLAAVKYERNGVGVIISSLGFIVTNLHTVKDASRITVTFHDNQKKEAALVYEASGKDIAILRFKPDIFIPAIEFGNSDHLAVGEELFTIGGSSLTDGAISSGKVIGLSWENAATKEGVPFVNMIRLHFKLNPYQGDSGSPLLNQRGEFVGFIAAAQAGTHNPVYALPANVIKKQYLKFLNSRQTTTKA</sequence>
<dbReference type="Proteomes" id="UP000230859">
    <property type="component" value="Unassembled WGS sequence"/>
</dbReference>
<dbReference type="InterPro" id="IPR009003">
    <property type="entry name" value="Peptidase_S1_PA"/>
</dbReference>
<dbReference type="PANTHER" id="PTHR43343">
    <property type="entry name" value="PEPTIDASE S12"/>
    <property type="match status" value="1"/>
</dbReference>
<dbReference type="GO" id="GO:0004252">
    <property type="term" value="F:serine-type endopeptidase activity"/>
    <property type="evidence" value="ECO:0007669"/>
    <property type="project" value="InterPro"/>
</dbReference>
<evidence type="ECO:0000313" key="5">
    <source>
        <dbReference type="Proteomes" id="UP000230859"/>
    </source>
</evidence>
<dbReference type="PRINTS" id="PR00834">
    <property type="entry name" value="PROTEASES2C"/>
</dbReference>
<evidence type="ECO:0000256" key="3">
    <source>
        <dbReference type="SAM" id="SignalP"/>
    </source>
</evidence>
<feature type="chain" id="PRO_5013675126" description="Serine protease" evidence="3">
    <location>
        <begin position="17"/>
        <end position="255"/>
    </location>
</feature>